<dbReference type="InterPro" id="IPR013324">
    <property type="entry name" value="RNA_pol_sigma_r3/r4-like"/>
</dbReference>
<sequence length="189" mass="21015">MSSDDVTGIGRDPDLLEAFYREHVEAVQRFVARRVTDPHTAADLTTQVFLAVIDAAAGYDPARGAPRAWLFGIARHVVAGEHRRARRQRESAQRWGTRRDLEPDAEERATERLDAERDGRRVLEQVSRLPEGLRAVVELVLVDGLDLSDAADALGITVGNARVRLHRGRRRLAASLLPALTRPTEEVTT</sequence>
<feature type="region of interest" description="Disordered" evidence="6">
    <location>
        <begin position="82"/>
        <end position="113"/>
    </location>
</feature>
<evidence type="ECO:0000256" key="5">
    <source>
        <dbReference type="ARBA" id="ARBA00023163"/>
    </source>
</evidence>
<comment type="similarity">
    <text evidence="1">Belongs to the sigma-70 factor family. ECF subfamily.</text>
</comment>
<evidence type="ECO:0000259" key="8">
    <source>
        <dbReference type="Pfam" id="PF08281"/>
    </source>
</evidence>
<dbReference type="Pfam" id="PF04542">
    <property type="entry name" value="Sigma70_r2"/>
    <property type="match status" value="1"/>
</dbReference>
<dbReference type="PANTHER" id="PTHR43133">
    <property type="entry name" value="RNA POLYMERASE ECF-TYPE SIGMA FACTO"/>
    <property type="match status" value="1"/>
</dbReference>
<dbReference type="InterPro" id="IPR014284">
    <property type="entry name" value="RNA_pol_sigma-70_dom"/>
</dbReference>
<dbReference type="EMBL" id="CP075371">
    <property type="protein sequence ID" value="QVT79439.1"/>
    <property type="molecule type" value="Genomic_DNA"/>
</dbReference>
<dbReference type="InterPro" id="IPR007627">
    <property type="entry name" value="RNA_pol_sigma70_r2"/>
</dbReference>
<evidence type="ECO:0000259" key="7">
    <source>
        <dbReference type="Pfam" id="PF04542"/>
    </source>
</evidence>
<accession>A0ABX8EG13</accession>
<evidence type="ECO:0000313" key="9">
    <source>
        <dbReference type="EMBL" id="QVT79439.1"/>
    </source>
</evidence>
<keyword evidence="10" id="KW-1185">Reference proteome</keyword>
<dbReference type="Pfam" id="PF08281">
    <property type="entry name" value="Sigma70_r4_2"/>
    <property type="match status" value="1"/>
</dbReference>
<keyword evidence="5" id="KW-0804">Transcription</keyword>
<keyword evidence="2" id="KW-0805">Transcription regulation</keyword>
<reference evidence="9 10" key="1">
    <citation type="submission" date="2021-05" db="EMBL/GenBank/DDBJ databases">
        <title>Complete genome of Nocardioides aquaticus KCTC 9944T isolated from meromictic and hypersaline Ekho Lake, Antarctica.</title>
        <authorList>
            <person name="Hwang K."/>
            <person name="Kim K.M."/>
            <person name="Choe H."/>
        </authorList>
    </citation>
    <scope>NUCLEOTIDE SEQUENCE [LARGE SCALE GENOMIC DNA]</scope>
    <source>
        <strain evidence="9 10">KCTC 9944</strain>
    </source>
</reference>
<proteinExistence type="inferred from homology"/>
<dbReference type="InterPro" id="IPR013325">
    <property type="entry name" value="RNA_pol_sigma_r2"/>
</dbReference>
<dbReference type="NCBIfam" id="TIGR02937">
    <property type="entry name" value="sigma70-ECF"/>
    <property type="match status" value="1"/>
</dbReference>
<dbReference type="SUPFAM" id="SSF88659">
    <property type="entry name" value="Sigma3 and sigma4 domains of RNA polymerase sigma factors"/>
    <property type="match status" value="1"/>
</dbReference>
<evidence type="ECO:0000313" key="10">
    <source>
        <dbReference type="Proteomes" id="UP000679307"/>
    </source>
</evidence>
<dbReference type="InterPro" id="IPR013249">
    <property type="entry name" value="RNA_pol_sigma70_r4_t2"/>
</dbReference>
<evidence type="ECO:0000256" key="2">
    <source>
        <dbReference type="ARBA" id="ARBA00023015"/>
    </source>
</evidence>
<dbReference type="RefSeq" id="WP_214058901.1">
    <property type="nucleotide sequence ID" value="NZ_BAAAHS010000001.1"/>
</dbReference>
<dbReference type="Proteomes" id="UP000679307">
    <property type="component" value="Chromosome"/>
</dbReference>
<organism evidence="9 10">
    <name type="scientific">Nocardioides aquaticus</name>
    <dbReference type="NCBI Taxonomy" id="160826"/>
    <lineage>
        <taxon>Bacteria</taxon>
        <taxon>Bacillati</taxon>
        <taxon>Actinomycetota</taxon>
        <taxon>Actinomycetes</taxon>
        <taxon>Propionibacteriales</taxon>
        <taxon>Nocardioidaceae</taxon>
        <taxon>Nocardioides</taxon>
    </lineage>
</organism>
<evidence type="ECO:0000256" key="1">
    <source>
        <dbReference type="ARBA" id="ARBA00010641"/>
    </source>
</evidence>
<feature type="domain" description="RNA polymerase sigma-70 region 2" evidence="7">
    <location>
        <begin position="19"/>
        <end position="87"/>
    </location>
</feature>
<dbReference type="Gene3D" id="1.10.1740.10">
    <property type="match status" value="1"/>
</dbReference>
<dbReference type="InterPro" id="IPR036388">
    <property type="entry name" value="WH-like_DNA-bd_sf"/>
</dbReference>
<evidence type="ECO:0000256" key="3">
    <source>
        <dbReference type="ARBA" id="ARBA00023082"/>
    </source>
</evidence>
<dbReference type="SUPFAM" id="SSF88946">
    <property type="entry name" value="Sigma2 domain of RNA polymerase sigma factors"/>
    <property type="match status" value="1"/>
</dbReference>
<evidence type="ECO:0000256" key="6">
    <source>
        <dbReference type="SAM" id="MobiDB-lite"/>
    </source>
</evidence>
<dbReference type="PANTHER" id="PTHR43133:SF8">
    <property type="entry name" value="RNA POLYMERASE SIGMA FACTOR HI_1459-RELATED"/>
    <property type="match status" value="1"/>
</dbReference>
<evidence type="ECO:0000256" key="4">
    <source>
        <dbReference type="ARBA" id="ARBA00023125"/>
    </source>
</evidence>
<keyword evidence="4" id="KW-0238">DNA-binding</keyword>
<feature type="domain" description="RNA polymerase sigma factor 70 region 4 type 2" evidence="8">
    <location>
        <begin position="121"/>
        <end position="172"/>
    </location>
</feature>
<name>A0ABX8EG13_9ACTN</name>
<gene>
    <name evidence="9" type="primary">sigE_4</name>
    <name evidence="9" type="ORF">ENKNEFLB_01820</name>
</gene>
<dbReference type="InterPro" id="IPR039425">
    <property type="entry name" value="RNA_pol_sigma-70-like"/>
</dbReference>
<keyword evidence="3" id="KW-0731">Sigma factor</keyword>
<dbReference type="Gene3D" id="1.10.10.10">
    <property type="entry name" value="Winged helix-like DNA-binding domain superfamily/Winged helix DNA-binding domain"/>
    <property type="match status" value="1"/>
</dbReference>
<protein>
    <submittedName>
        <fullName evidence="9">ECF RNA polymerase sigma factor SigE</fullName>
    </submittedName>
</protein>